<dbReference type="Proteomes" id="UP001153678">
    <property type="component" value="Unassembled WGS sequence"/>
</dbReference>
<reference evidence="1" key="1">
    <citation type="submission" date="2022-08" db="EMBL/GenBank/DDBJ databases">
        <authorList>
            <person name="Kallberg Y."/>
            <person name="Tangrot J."/>
            <person name="Rosling A."/>
        </authorList>
    </citation>
    <scope>NUCLEOTIDE SEQUENCE</scope>
    <source>
        <strain evidence="1">Wild A</strain>
    </source>
</reference>
<gene>
    <name evidence="1" type="ORF">FWILDA_LOCUS13095</name>
</gene>
<evidence type="ECO:0000313" key="1">
    <source>
        <dbReference type="EMBL" id="CAI2187467.1"/>
    </source>
</evidence>
<sequence>MFDDSDEYNFIIQARENANIKENIYTGEVDLTTKSDADILRLLVASDKLELFKYVQDHLIEKQTRDDLQIEEAVAWDYLIKWGIEQTLNL</sequence>
<protein>
    <submittedName>
        <fullName evidence="1">17292_t:CDS:1</fullName>
    </submittedName>
</protein>
<dbReference type="AlphaFoldDB" id="A0A9W4SZL7"/>
<keyword evidence="2" id="KW-1185">Reference proteome</keyword>
<organism evidence="1 2">
    <name type="scientific">Funneliformis geosporum</name>
    <dbReference type="NCBI Taxonomy" id="1117311"/>
    <lineage>
        <taxon>Eukaryota</taxon>
        <taxon>Fungi</taxon>
        <taxon>Fungi incertae sedis</taxon>
        <taxon>Mucoromycota</taxon>
        <taxon>Glomeromycotina</taxon>
        <taxon>Glomeromycetes</taxon>
        <taxon>Glomerales</taxon>
        <taxon>Glomeraceae</taxon>
        <taxon>Funneliformis</taxon>
    </lineage>
</organism>
<accession>A0A9W4SZL7</accession>
<comment type="caution">
    <text evidence="1">The sequence shown here is derived from an EMBL/GenBank/DDBJ whole genome shotgun (WGS) entry which is preliminary data.</text>
</comment>
<dbReference type="OrthoDB" id="10534035at2759"/>
<proteinExistence type="predicted"/>
<name>A0A9W4SZL7_9GLOM</name>
<evidence type="ECO:0000313" key="2">
    <source>
        <dbReference type="Proteomes" id="UP001153678"/>
    </source>
</evidence>
<dbReference type="EMBL" id="CAMKVN010004649">
    <property type="protein sequence ID" value="CAI2187467.1"/>
    <property type="molecule type" value="Genomic_DNA"/>
</dbReference>